<dbReference type="InterPro" id="IPR056884">
    <property type="entry name" value="NPHP3-like_N"/>
</dbReference>
<dbReference type="InterPro" id="IPR027417">
    <property type="entry name" value="P-loop_NTPase"/>
</dbReference>
<feature type="domain" description="NACHT" evidence="3">
    <location>
        <begin position="191"/>
        <end position="335"/>
    </location>
</feature>
<dbReference type="InterPro" id="IPR007111">
    <property type="entry name" value="NACHT_NTPase"/>
</dbReference>
<dbReference type="SUPFAM" id="SSF48403">
    <property type="entry name" value="Ankyrin repeat"/>
    <property type="match status" value="1"/>
</dbReference>
<proteinExistence type="predicted"/>
<dbReference type="PANTHER" id="PTHR10039:SF16">
    <property type="entry name" value="GPI INOSITOL-DEACYLASE"/>
    <property type="match status" value="1"/>
</dbReference>
<reference evidence="4" key="1">
    <citation type="submission" date="2023-06" db="EMBL/GenBank/DDBJ databases">
        <title>Genome-scale phylogeny and comparative genomics of the fungal order Sordariales.</title>
        <authorList>
            <consortium name="Lawrence Berkeley National Laboratory"/>
            <person name="Hensen N."/>
            <person name="Bonometti L."/>
            <person name="Westerberg I."/>
            <person name="Brannstrom I.O."/>
            <person name="Guillou S."/>
            <person name="Cros-Aarteil S."/>
            <person name="Calhoun S."/>
            <person name="Haridas S."/>
            <person name="Kuo A."/>
            <person name="Mondo S."/>
            <person name="Pangilinan J."/>
            <person name="Riley R."/>
            <person name="Labutti K."/>
            <person name="Andreopoulos B."/>
            <person name="Lipzen A."/>
            <person name="Chen C."/>
            <person name="Yanf M."/>
            <person name="Daum C."/>
            <person name="Ng V."/>
            <person name="Clum A."/>
            <person name="Steindorff A."/>
            <person name="Ohm R."/>
            <person name="Martin F."/>
            <person name="Silar P."/>
            <person name="Natvig D."/>
            <person name="Lalanne C."/>
            <person name="Gautier V."/>
            <person name="Ament-Velasquez S.L."/>
            <person name="Kruys A."/>
            <person name="Hutchinson M.I."/>
            <person name="Powell A.J."/>
            <person name="Barry K."/>
            <person name="Miller A.N."/>
            <person name="Grigoriev I.V."/>
            <person name="Debuchy R."/>
            <person name="Gladieux P."/>
            <person name="Thoren M.H."/>
            <person name="Johannesson H."/>
        </authorList>
    </citation>
    <scope>NUCLEOTIDE SEQUENCE</scope>
    <source>
        <strain evidence="4">8032-3</strain>
    </source>
</reference>
<dbReference type="SUPFAM" id="SSF52540">
    <property type="entry name" value="P-loop containing nucleoside triphosphate hydrolases"/>
    <property type="match status" value="1"/>
</dbReference>
<dbReference type="Pfam" id="PF17111">
    <property type="entry name" value="PigL_N"/>
    <property type="match status" value="1"/>
</dbReference>
<dbReference type="InterPro" id="IPR002110">
    <property type="entry name" value="Ankyrin_rpt"/>
</dbReference>
<dbReference type="PROSITE" id="PS50088">
    <property type="entry name" value="ANK_REPEAT"/>
    <property type="match status" value="3"/>
</dbReference>
<dbReference type="RefSeq" id="XP_060280009.1">
    <property type="nucleotide sequence ID" value="XM_060431883.1"/>
</dbReference>
<accession>A0AAJ0FCP1</accession>
<dbReference type="Pfam" id="PF12796">
    <property type="entry name" value="Ank_2"/>
    <property type="match status" value="2"/>
</dbReference>
<comment type="caution">
    <text evidence="4">The sequence shown here is derived from an EMBL/GenBank/DDBJ whole genome shotgun (WGS) entry which is preliminary data.</text>
</comment>
<evidence type="ECO:0000259" key="3">
    <source>
        <dbReference type="PROSITE" id="PS50837"/>
    </source>
</evidence>
<organism evidence="4 5">
    <name type="scientific">Phialemonium atrogriseum</name>
    <dbReference type="NCBI Taxonomy" id="1093897"/>
    <lineage>
        <taxon>Eukaryota</taxon>
        <taxon>Fungi</taxon>
        <taxon>Dikarya</taxon>
        <taxon>Ascomycota</taxon>
        <taxon>Pezizomycotina</taxon>
        <taxon>Sordariomycetes</taxon>
        <taxon>Sordariomycetidae</taxon>
        <taxon>Cephalothecales</taxon>
        <taxon>Cephalothecaceae</taxon>
        <taxon>Phialemonium</taxon>
    </lineage>
</organism>
<dbReference type="PROSITE" id="PS50297">
    <property type="entry name" value="ANK_REP_REGION"/>
    <property type="match status" value="3"/>
</dbReference>
<protein>
    <recommendedName>
        <fullName evidence="3">NACHT domain-containing protein</fullName>
    </recommendedName>
</protein>
<evidence type="ECO:0000256" key="2">
    <source>
        <dbReference type="PROSITE-ProRule" id="PRU00023"/>
    </source>
</evidence>
<evidence type="ECO:0000313" key="5">
    <source>
        <dbReference type="Proteomes" id="UP001244011"/>
    </source>
</evidence>
<keyword evidence="2" id="KW-0040">ANK repeat</keyword>
<dbReference type="PANTHER" id="PTHR10039">
    <property type="entry name" value="AMELOGENIN"/>
    <property type="match status" value="1"/>
</dbReference>
<evidence type="ECO:0000313" key="4">
    <source>
        <dbReference type="EMBL" id="KAK1763796.1"/>
    </source>
</evidence>
<name>A0AAJ0FCP1_9PEZI</name>
<dbReference type="InterPro" id="IPR031348">
    <property type="entry name" value="PigL_N"/>
</dbReference>
<dbReference type="Pfam" id="PF24883">
    <property type="entry name" value="NPHP3_N"/>
    <property type="match status" value="1"/>
</dbReference>
<sequence length="806" mass="89265">MADPLSVAASVAGLVSLGIQVTQSLVAFYAACKGQKTDISSTSRKLEHLLGVLEILHGQLASRQFRADEQGLLEKIESSIQVCDECVQELQSENDKFKGGSKDGIRAAAQTASRRLAYPFRQSTLQKLDENIDETVSQLSLVLQMLQQKDIGCIQDGIGETKALLDLKHPSTGLWLVKGSSFSASLEKSNSFLWLNSFAGCGKSVLCSTAIQYAFRHRRSNPRIGIAFFFFTFNDNSKQDTSSMLRAVVLQLSSQLNDNHGFLSQLHSNYRNAMPPDQALADCLRQIVRAFDDVYIILDALDESPRDTHRGEVLQMLVDLRAWGEPGLHLLVTSREEPDIGDVLHKELNALPDEVVSMKNSFVESDIAAFISEHLQDNRKLRKWKEYHDRIETTLSQRAKGVFRWVECQFKALEQCPECEDLLDQLLASLPQSLDQTYERMLSNIPPASVRYAQQMLTLLCCALRPLTVPELIDGIAVELGDSPKFNPKPATVRLAHFSVQEYLESGRSGQHSIATFRVRRREAHTNIARICLTYLLEPALLMSEKPIKEYPLAPYAAELWHEHLREGDENAHHAKHQALRLFQIVPELLSNIPLEPPLSVPNPTQASSLFNARRGNADVNAKGGFYGSALQTASGNGYEKIVQLLLERNADAASSNGYEKIVHLLLERNADVDAEGEYYGTALQRASARGYEKLVQLLLERNANVNAKGGFYGTALQTASAEGHEKIVQLFLERNADVNAKGGLYGTALQAASAEGYEEIAQLLLEKNADVNAKGGRYGTALQAASVMGREKTVQLLLEKGAHRV</sequence>
<dbReference type="Gene3D" id="3.40.50.300">
    <property type="entry name" value="P-loop containing nucleotide triphosphate hydrolases"/>
    <property type="match status" value="1"/>
</dbReference>
<feature type="repeat" description="ANK" evidence="2">
    <location>
        <begin position="715"/>
        <end position="744"/>
    </location>
</feature>
<dbReference type="AlphaFoldDB" id="A0AAJ0FCP1"/>
<keyword evidence="5" id="KW-1185">Reference proteome</keyword>
<gene>
    <name evidence="4" type="ORF">QBC33DRAFT_596465</name>
</gene>
<dbReference type="GeneID" id="85315070"/>
<dbReference type="InterPro" id="IPR036770">
    <property type="entry name" value="Ankyrin_rpt-contain_sf"/>
</dbReference>
<dbReference type="PROSITE" id="PS50837">
    <property type="entry name" value="NACHT"/>
    <property type="match status" value="1"/>
</dbReference>
<feature type="repeat" description="ANK" evidence="2">
    <location>
        <begin position="679"/>
        <end position="711"/>
    </location>
</feature>
<dbReference type="Proteomes" id="UP001244011">
    <property type="component" value="Unassembled WGS sequence"/>
</dbReference>
<evidence type="ECO:0000256" key="1">
    <source>
        <dbReference type="ARBA" id="ARBA00022737"/>
    </source>
</evidence>
<keyword evidence="1" id="KW-0677">Repeat</keyword>
<feature type="repeat" description="ANK" evidence="2">
    <location>
        <begin position="748"/>
        <end position="777"/>
    </location>
</feature>
<dbReference type="Gene3D" id="1.25.40.20">
    <property type="entry name" value="Ankyrin repeat-containing domain"/>
    <property type="match status" value="2"/>
</dbReference>
<dbReference type="EMBL" id="MU839024">
    <property type="protein sequence ID" value="KAK1763796.1"/>
    <property type="molecule type" value="Genomic_DNA"/>
</dbReference>
<dbReference type="SMART" id="SM00248">
    <property type="entry name" value="ANK"/>
    <property type="match status" value="5"/>
</dbReference>